<gene>
    <name evidence="1" type="ORF">Q5I04_05150</name>
    <name evidence="2" type="ORF">Q5I06_05750</name>
</gene>
<evidence type="ECO:0008006" key="5">
    <source>
        <dbReference type="Google" id="ProtNLM"/>
    </source>
</evidence>
<comment type="caution">
    <text evidence="2">The sequence shown here is derived from an EMBL/GenBank/DDBJ whole genome shotgun (WGS) entry which is preliminary data.</text>
</comment>
<keyword evidence="4" id="KW-1185">Reference proteome</keyword>
<organism evidence="2 3">
    <name type="scientific">Helicobacter cappadocius</name>
    <dbReference type="NCBI Taxonomy" id="3063998"/>
    <lineage>
        <taxon>Bacteria</taxon>
        <taxon>Pseudomonadati</taxon>
        <taxon>Campylobacterota</taxon>
        <taxon>Epsilonproteobacteria</taxon>
        <taxon>Campylobacterales</taxon>
        <taxon>Helicobacteraceae</taxon>
        <taxon>Helicobacter</taxon>
    </lineage>
</organism>
<reference evidence="2 4" key="1">
    <citation type="submission" date="2023-07" db="EMBL/GenBank/DDBJ databases">
        <title>Unpublished Manusciprt.</title>
        <authorList>
            <person name="Aydin F."/>
            <person name="Tarhane S."/>
            <person name="Saticioglu I.B."/>
            <person name="Karakaya E."/>
            <person name="Abay S."/>
            <person name="Guran O."/>
            <person name="Bozkurt E."/>
            <person name="Uzum N."/>
            <person name="Olgun K."/>
            <person name="Jablonski D."/>
        </authorList>
    </citation>
    <scope>NUCLEOTIDE SEQUENCE</scope>
    <source>
        <strain evidence="4">faydin-H75</strain>
        <strain evidence="2">Faydin-H76</strain>
    </source>
</reference>
<proteinExistence type="predicted"/>
<evidence type="ECO:0000313" key="3">
    <source>
        <dbReference type="Proteomes" id="UP001177258"/>
    </source>
</evidence>
<evidence type="ECO:0000313" key="2">
    <source>
        <dbReference type="EMBL" id="MDP2539274.1"/>
    </source>
</evidence>
<sequence>MQRIGILLCLFLLGFVYGQDDLNYNSLDPSYYKYMKLYNKTSDKDIKKLIKNLDEAHKKTGLFLGVSGGYFANDVTSNDEGNYLLAYGAKFGYQTFLPSLFEGIFLPNYVGRRIYVQYIGTVGKEKPLGKLDFSSIFLNGDMMIDVPVFNGFAAGMILGIGLGSMTYNYNANSEFGVMVNAGFGITFFSHNRLELELKLVTNKDIDWMGALFMAGYQYVF</sequence>
<dbReference type="EMBL" id="JAUPEV010000007">
    <property type="protein sequence ID" value="MDO7253296.1"/>
    <property type="molecule type" value="Genomic_DNA"/>
</dbReference>
<dbReference type="AlphaFoldDB" id="A0AA90PLD8"/>
<dbReference type="InterPro" id="IPR011250">
    <property type="entry name" value="OMP/PagP_B-barrel"/>
</dbReference>
<dbReference type="SUPFAM" id="SSF56925">
    <property type="entry name" value="OMPA-like"/>
    <property type="match status" value="1"/>
</dbReference>
<protein>
    <recommendedName>
        <fullName evidence="5">Outer membrane beta-barrel protein</fullName>
    </recommendedName>
</protein>
<reference evidence="1 3" key="3">
    <citation type="journal article" date="2024" name="Syst. Appl. Microbiol.">
        <title>Helicobacter cappadocius sp. nov., from lizards: The first psychrotrophic Helicobacter species.</title>
        <authorList>
            <person name="Aydin F."/>
            <person name="Tarhane S."/>
            <person name="Karakaya E."/>
            <person name="Abay S."/>
            <person name="Kayman T."/>
            <person name="Guran O."/>
            <person name="Bozkurt E."/>
            <person name="Uzum N."/>
            <person name="Avci A."/>
            <person name="Olgun K."/>
            <person name="Jablonski D."/>
            <person name="Guran C."/>
            <person name="Burcin Saticioglu I."/>
        </authorList>
    </citation>
    <scope>NUCLEOTIDE SEQUENCE [LARGE SCALE GENOMIC DNA]</scope>
    <source>
        <strain evidence="1">Faydin-H75</strain>
        <strain evidence="3">faydin-H76</strain>
    </source>
</reference>
<reference evidence="1" key="2">
    <citation type="submission" date="2023-07" db="EMBL/GenBank/DDBJ databases">
        <authorList>
            <person name="Aydin F."/>
            <person name="Tarhane S."/>
            <person name="Saticioglu I.B."/>
            <person name="Karakaya E."/>
            <person name="Abay S."/>
            <person name="Guran O."/>
            <person name="Bozkurt E."/>
            <person name="Uzum N."/>
            <person name="Olgun K."/>
            <person name="Jablonski D."/>
        </authorList>
    </citation>
    <scope>NUCLEOTIDE SEQUENCE</scope>
    <source>
        <strain evidence="1">Faydin-H75</strain>
    </source>
</reference>
<accession>A0AA90PLD8</accession>
<dbReference type="Proteomes" id="UP001177258">
    <property type="component" value="Unassembled WGS sequence"/>
</dbReference>
<dbReference type="RefSeq" id="WP_305517145.1">
    <property type="nucleotide sequence ID" value="NZ_JAUPEV010000007.1"/>
</dbReference>
<dbReference type="EMBL" id="JAUYZK010000007">
    <property type="protein sequence ID" value="MDP2539274.1"/>
    <property type="molecule type" value="Genomic_DNA"/>
</dbReference>
<name>A0AA90PLD8_9HELI</name>
<evidence type="ECO:0000313" key="4">
    <source>
        <dbReference type="Proteomes" id="UP001240777"/>
    </source>
</evidence>
<evidence type="ECO:0000313" key="1">
    <source>
        <dbReference type="EMBL" id="MDO7253296.1"/>
    </source>
</evidence>
<dbReference type="Proteomes" id="UP001240777">
    <property type="component" value="Unassembled WGS sequence"/>
</dbReference>